<dbReference type="PANTHER" id="PTHR13483:SF11">
    <property type="entry name" value="ZINC FINGER HIT DOMAIN-CONTAINING PROTEIN 3"/>
    <property type="match status" value="1"/>
</dbReference>
<comment type="subunit">
    <text evidence="10">Thyroid receptor interacting proteins (TRIPs) specifically interact with the ligand binding domain of the thyroid receptor (TR). Requires the presence of thyroid hormone for its interaction. Interacts with NUFIP1. Interacts (via HIT-type zinc finger) with the RUVBL1/RUVBL2 complex in the presence of ADP.</text>
</comment>
<evidence type="ECO:0000256" key="5">
    <source>
        <dbReference type="ARBA" id="ARBA00022553"/>
    </source>
</evidence>
<reference evidence="14 15" key="1">
    <citation type="submission" date="2024-02" db="EMBL/GenBank/DDBJ databases">
        <authorList>
            <consortium name="ELIXIR-Norway"/>
            <consortium name="Elixir Norway"/>
        </authorList>
    </citation>
    <scope>NUCLEOTIDE SEQUENCE [LARGE SCALE GENOMIC DNA]</scope>
</reference>
<keyword evidence="15" id="KW-1185">Reference proteome</keyword>
<evidence type="ECO:0000256" key="1">
    <source>
        <dbReference type="ARBA" id="ARBA00004123"/>
    </source>
</evidence>
<dbReference type="Pfam" id="PF21373">
    <property type="entry name" value="ZNHIT3_C"/>
    <property type="match status" value="1"/>
</dbReference>
<evidence type="ECO:0000256" key="7">
    <source>
        <dbReference type="ARBA" id="ARBA00022771"/>
    </source>
</evidence>
<evidence type="ECO:0000256" key="6">
    <source>
        <dbReference type="ARBA" id="ARBA00022723"/>
    </source>
</evidence>
<dbReference type="CDD" id="cd23024">
    <property type="entry name" value="zf-HIT_ZNHIT2-3"/>
    <property type="match status" value="1"/>
</dbReference>
<protein>
    <recommendedName>
        <fullName evidence="3">Zinc finger HIT domain-containing protein 3</fullName>
    </recommendedName>
</protein>
<feature type="domain" description="HIT-type" evidence="13">
    <location>
        <begin position="7"/>
        <end position="40"/>
    </location>
</feature>
<dbReference type="InterPro" id="IPR007529">
    <property type="entry name" value="Znf_HIT"/>
</dbReference>
<keyword evidence="7 11" id="KW-0863">Zinc-finger</keyword>
<evidence type="ECO:0000256" key="2">
    <source>
        <dbReference type="ARBA" id="ARBA00004496"/>
    </source>
</evidence>
<keyword evidence="9" id="KW-0539">Nucleus</keyword>
<dbReference type="PROSITE" id="PS51083">
    <property type="entry name" value="ZF_HIT"/>
    <property type="match status" value="1"/>
</dbReference>
<evidence type="ECO:0000256" key="11">
    <source>
        <dbReference type="PROSITE-ProRule" id="PRU00453"/>
    </source>
</evidence>
<comment type="subcellular location">
    <subcellularLocation>
        <location evidence="2">Cytoplasm</location>
    </subcellularLocation>
    <subcellularLocation>
        <location evidence="1">Nucleus</location>
    </subcellularLocation>
</comment>
<dbReference type="EMBL" id="OZ019893">
    <property type="protein sequence ID" value="CAK9189696.1"/>
    <property type="molecule type" value="Genomic_DNA"/>
</dbReference>
<organism evidence="14 15">
    <name type="scientific">Sphagnum troendelagicum</name>
    <dbReference type="NCBI Taxonomy" id="128251"/>
    <lineage>
        <taxon>Eukaryota</taxon>
        <taxon>Viridiplantae</taxon>
        <taxon>Streptophyta</taxon>
        <taxon>Embryophyta</taxon>
        <taxon>Bryophyta</taxon>
        <taxon>Sphagnophytina</taxon>
        <taxon>Sphagnopsida</taxon>
        <taxon>Sphagnales</taxon>
        <taxon>Sphagnaceae</taxon>
        <taxon>Sphagnum</taxon>
    </lineage>
</organism>
<feature type="region of interest" description="Disordered" evidence="12">
    <location>
        <begin position="43"/>
        <end position="69"/>
    </location>
</feature>
<dbReference type="Pfam" id="PF04438">
    <property type="entry name" value="zf-HIT"/>
    <property type="match status" value="1"/>
</dbReference>
<keyword evidence="8" id="KW-0862">Zinc</keyword>
<dbReference type="InterPro" id="IPR048371">
    <property type="entry name" value="ZNHIT3_C"/>
</dbReference>
<dbReference type="Gene3D" id="3.30.60.190">
    <property type="match status" value="1"/>
</dbReference>
<evidence type="ECO:0000256" key="8">
    <source>
        <dbReference type="ARBA" id="ARBA00022833"/>
    </source>
</evidence>
<evidence type="ECO:0000256" key="4">
    <source>
        <dbReference type="ARBA" id="ARBA00022490"/>
    </source>
</evidence>
<evidence type="ECO:0000259" key="13">
    <source>
        <dbReference type="PROSITE" id="PS51083"/>
    </source>
</evidence>
<evidence type="ECO:0000313" key="14">
    <source>
        <dbReference type="EMBL" id="CAK9189696.1"/>
    </source>
</evidence>
<evidence type="ECO:0000256" key="9">
    <source>
        <dbReference type="ARBA" id="ARBA00023242"/>
    </source>
</evidence>
<dbReference type="PANTHER" id="PTHR13483">
    <property type="entry name" value="BOX C_D SNORNA PROTEIN 1-RELATED"/>
    <property type="match status" value="1"/>
</dbReference>
<evidence type="ECO:0000313" key="15">
    <source>
        <dbReference type="Proteomes" id="UP001497512"/>
    </source>
</evidence>
<gene>
    <name evidence="14" type="ORF">CSSPTR1EN2_LOCUS347</name>
</gene>
<evidence type="ECO:0000256" key="3">
    <source>
        <dbReference type="ARBA" id="ARBA00021568"/>
    </source>
</evidence>
<keyword evidence="4" id="KW-0963">Cytoplasm</keyword>
<keyword evidence="6" id="KW-0479">Metal-binding</keyword>
<evidence type="ECO:0000256" key="12">
    <source>
        <dbReference type="SAM" id="MobiDB-lite"/>
    </source>
</evidence>
<keyword evidence="5" id="KW-0597">Phosphoprotein</keyword>
<evidence type="ECO:0000256" key="10">
    <source>
        <dbReference type="ARBA" id="ARBA00046946"/>
    </source>
</evidence>
<dbReference type="SUPFAM" id="SSF144232">
    <property type="entry name" value="HIT/MYND zinc finger-like"/>
    <property type="match status" value="1"/>
</dbReference>
<feature type="compositionally biased region" description="Basic and acidic residues" evidence="12">
    <location>
        <begin position="49"/>
        <end position="64"/>
    </location>
</feature>
<dbReference type="InterPro" id="IPR051639">
    <property type="entry name" value="BCD1"/>
</dbReference>
<sequence>MIMGKQCGICNNAESKYKCPCCLIPYCSVTCYRQHKEIPCVKPEPAASSDEKVVPDEQPPREFEENNESGWRLKRSQLQAVVESDDIRRMLRDQDLQSLIRKIDSAVNAEEELDKAMEGPAFREFADKILATINAEEHVLAAES</sequence>
<dbReference type="Proteomes" id="UP001497512">
    <property type="component" value="Chromosome 1"/>
</dbReference>
<proteinExistence type="predicted"/>
<name>A0ABP0TBS7_9BRYO</name>
<accession>A0ABP0TBS7</accession>